<keyword evidence="6" id="KW-0963">Cytoplasm</keyword>
<feature type="domain" description="AIG1-type G" evidence="16">
    <location>
        <begin position="1"/>
        <end position="195"/>
    </location>
</feature>
<dbReference type="PROSITE" id="PS51720">
    <property type="entry name" value="G_AIG1"/>
    <property type="match status" value="1"/>
</dbReference>
<sequence>MLVGKTGVGKGSTANTILAEERFKSELGSSSVTSECELQQAVVFGRNVSVIKIPCLFDTTMCNEMLSDIIVKSIYLFSPGPHAFLYVQPINVRFTEQEENDFEKLERIFGREIKKYTIFLFTYADMLEGKTVDMVIQENRTLSRLVDECGGGYHVFNNKDLGNRNQVSELLEKIDRMVEKNGGTCYSNQMYEEGMSKERQRRG</sequence>
<evidence type="ECO:0000313" key="18">
    <source>
        <dbReference type="Proteomes" id="UP000727407"/>
    </source>
</evidence>
<dbReference type="GO" id="GO:0005783">
    <property type="term" value="C:endoplasmic reticulum"/>
    <property type="evidence" value="ECO:0007669"/>
    <property type="project" value="UniProtKB-SubCell"/>
</dbReference>
<evidence type="ECO:0000256" key="12">
    <source>
        <dbReference type="ARBA" id="ARBA00023134"/>
    </source>
</evidence>
<evidence type="ECO:0000259" key="16">
    <source>
        <dbReference type="PROSITE" id="PS51720"/>
    </source>
</evidence>
<dbReference type="Proteomes" id="UP000727407">
    <property type="component" value="Unassembled WGS sequence"/>
</dbReference>
<evidence type="ECO:0000256" key="1">
    <source>
        <dbReference type="ARBA" id="ARBA00004173"/>
    </source>
</evidence>
<keyword evidence="8" id="KW-0547">Nucleotide-binding</keyword>
<dbReference type="GO" id="GO:0005525">
    <property type="term" value="F:GTP binding"/>
    <property type="evidence" value="ECO:0007669"/>
    <property type="project" value="UniProtKB-KW"/>
</dbReference>
<accession>A0A8J4US88</accession>
<dbReference type="GO" id="GO:0005794">
    <property type="term" value="C:Golgi apparatus"/>
    <property type="evidence" value="ECO:0007669"/>
    <property type="project" value="UniProtKB-SubCell"/>
</dbReference>
<protein>
    <recommendedName>
        <fullName evidence="14">GTPase IMAP family member 8</fullName>
    </recommendedName>
    <alternativeName>
        <fullName evidence="15">Immune-associated nucleotide-binding protein 9</fullName>
    </alternativeName>
</protein>
<keyword evidence="9" id="KW-0256">Endoplasmic reticulum</keyword>
<evidence type="ECO:0000256" key="9">
    <source>
        <dbReference type="ARBA" id="ARBA00022824"/>
    </source>
</evidence>
<gene>
    <name evidence="17" type="ORF">DAT39_005925</name>
</gene>
<dbReference type="SUPFAM" id="SSF52540">
    <property type="entry name" value="P-loop containing nucleoside triphosphate hydrolases"/>
    <property type="match status" value="1"/>
</dbReference>
<evidence type="ECO:0000256" key="11">
    <source>
        <dbReference type="ARBA" id="ARBA00023128"/>
    </source>
</evidence>
<organism evidence="17 18">
    <name type="scientific">Clarias magur</name>
    <name type="common">Asian catfish</name>
    <name type="synonym">Macropteronotus magur</name>
    <dbReference type="NCBI Taxonomy" id="1594786"/>
    <lineage>
        <taxon>Eukaryota</taxon>
        <taxon>Metazoa</taxon>
        <taxon>Chordata</taxon>
        <taxon>Craniata</taxon>
        <taxon>Vertebrata</taxon>
        <taxon>Euteleostomi</taxon>
        <taxon>Actinopterygii</taxon>
        <taxon>Neopterygii</taxon>
        <taxon>Teleostei</taxon>
        <taxon>Ostariophysi</taxon>
        <taxon>Siluriformes</taxon>
        <taxon>Clariidae</taxon>
        <taxon>Clarias</taxon>
    </lineage>
</organism>
<evidence type="ECO:0000256" key="6">
    <source>
        <dbReference type="ARBA" id="ARBA00022490"/>
    </source>
</evidence>
<name>A0A8J4US88_CLAMG</name>
<dbReference type="CDD" id="cd01852">
    <property type="entry name" value="AIG1"/>
    <property type="match status" value="1"/>
</dbReference>
<dbReference type="AlphaFoldDB" id="A0A8J4US88"/>
<comment type="function">
    <text evidence="13">Exerts an anti-apoptotic effect in the immune system and is involved in responses to infections.</text>
</comment>
<keyword evidence="7" id="KW-0677">Repeat</keyword>
<dbReference type="GO" id="GO:0005829">
    <property type="term" value="C:cytosol"/>
    <property type="evidence" value="ECO:0007669"/>
    <property type="project" value="UniProtKB-SubCell"/>
</dbReference>
<reference evidence="17" key="1">
    <citation type="submission" date="2020-07" db="EMBL/GenBank/DDBJ databases">
        <title>Clarias magur genome sequencing, assembly and annotation.</title>
        <authorList>
            <person name="Kushwaha B."/>
            <person name="Kumar R."/>
            <person name="Das P."/>
            <person name="Joshi C.G."/>
            <person name="Kumar D."/>
            <person name="Nagpure N.S."/>
            <person name="Pandey M."/>
            <person name="Agarwal S."/>
            <person name="Srivastava S."/>
            <person name="Singh M."/>
            <person name="Sahoo L."/>
            <person name="Jayasankar P."/>
            <person name="Meher P.K."/>
            <person name="Koringa P.G."/>
            <person name="Iquebal M.A."/>
            <person name="Das S.P."/>
            <person name="Bit A."/>
            <person name="Patnaik S."/>
            <person name="Patel N."/>
            <person name="Shah T.M."/>
            <person name="Hinsu A."/>
            <person name="Jena J.K."/>
        </authorList>
    </citation>
    <scope>NUCLEOTIDE SEQUENCE</scope>
    <source>
        <strain evidence="17">CIFAMagur01</strain>
        <tissue evidence="17">Testis</tissue>
    </source>
</reference>
<keyword evidence="12" id="KW-0342">GTP-binding</keyword>
<dbReference type="EMBL" id="QNUK01000059">
    <property type="protein sequence ID" value="KAF5904312.1"/>
    <property type="molecule type" value="Genomic_DNA"/>
</dbReference>
<comment type="caution">
    <text evidence="17">The sequence shown here is derived from an EMBL/GenBank/DDBJ whole genome shotgun (WGS) entry which is preliminary data.</text>
</comment>
<feature type="non-terminal residue" evidence="17">
    <location>
        <position position="203"/>
    </location>
</feature>
<dbReference type="GO" id="GO:0005739">
    <property type="term" value="C:mitochondrion"/>
    <property type="evidence" value="ECO:0007669"/>
    <property type="project" value="UniProtKB-SubCell"/>
</dbReference>
<dbReference type="Pfam" id="PF04548">
    <property type="entry name" value="AIG1"/>
    <property type="match status" value="1"/>
</dbReference>
<evidence type="ECO:0000256" key="2">
    <source>
        <dbReference type="ARBA" id="ARBA00004240"/>
    </source>
</evidence>
<evidence type="ECO:0000256" key="8">
    <source>
        <dbReference type="ARBA" id="ARBA00022741"/>
    </source>
</evidence>
<evidence type="ECO:0000256" key="14">
    <source>
        <dbReference type="ARBA" id="ARBA00073539"/>
    </source>
</evidence>
<evidence type="ECO:0000256" key="13">
    <source>
        <dbReference type="ARBA" id="ARBA00056809"/>
    </source>
</evidence>
<keyword evidence="11" id="KW-0496">Mitochondrion</keyword>
<dbReference type="Gene3D" id="3.40.50.300">
    <property type="entry name" value="P-loop containing nucleotide triphosphate hydrolases"/>
    <property type="match status" value="1"/>
</dbReference>
<evidence type="ECO:0000313" key="17">
    <source>
        <dbReference type="EMBL" id="KAF5904312.1"/>
    </source>
</evidence>
<dbReference type="FunFam" id="3.40.50.300:FF:000536">
    <property type="entry name" value="GTPase IMAP family member 8"/>
    <property type="match status" value="1"/>
</dbReference>
<dbReference type="OrthoDB" id="5985928at2759"/>
<dbReference type="InterPro" id="IPR006703">
    <property type="entry name" value="G_AIG1"/>
</dbReference>
<proteinExistence type="inferred from homology"/>
<evidence type="ECO:0000256" key="7">
    <source>
        <dbReference type="ARBA" id="ARBA00022737"/>
    </source>
</evidence>
<dbReference type="InterPro" id="IPR027417">
    <property type="entry name" value="P-loop_NTPase"/>
</dbReference>
<evidence type="ECO:0000256" key="5">
    <source>
        <dbReference type="ARBA" id="ARBA00008535"/>
    </source>
</evidence>
<evidence type="ECO:0000256" key="10">
    <source>
        <dbReference type="ARBA" id="ARBA00023034"/>
    </source>
</evidence>
<comment type="subcellular location">
    <subcellularLocation>
        <location evidence="3">Cytoplasm</location>
        <location evidence="3">Cytosol</location>
    </subcellularLocation>
    <subcellularLocation>
        <location evidence="2">Endoplasmic reticulum</location>
    </subcellularLocation>
    <subcellularLocation>
        <location evidence="4">Golgi apparatus</location>
    </subcellularLocation>
    <subcellularLocation>
        <location evidence="1">Mitochondrion</location>
    </subcellularLocation>
</comment>
<comment type="similarity">
    <text evidence="5">Belongs to the TRAFAC class TrmE-Era-EngA-EngB-Septin-like GTPase superfamily. AIG1/Toc34/Toc159-like paraseptin GTPase family. IAN subfamily.</text>
</comment>
<keyword evidence="18" id="KW-1185">Reference proteome</keyword>
<dbReference type="PANTHER" id="PTHR10903">
    <property type="entry name" value="GTPASE, IMAP FAMILY MEMBER-RELATED"/>
    <property type="match status" value="1"/>
</dbReference>
<evidence type="ECO:0000256" key="3">
    <source>
        <dbReference type="ARBA" id="ARBA00004514"/>
    </source>
</evidence>
<evidence type="ECO:0000256" key="4">
    <source>
        <dbReference type="ARBA" id="ARBA00004555"/>
    </source>
</evidence>
<dbReference type="PANTHER" id="PTHR10903:SF186">
    <property type="entry name" value="GTPASE IMAP FAMILY MEMBER 4-LIKE-RELATED"/>
    <property type="match status" value="1"/>
</dbReference>
<evidence type="ECO:0000256" key="15">
    <source>
        <dbReference type="ARBA" id="ARBA00077278"/>
    </source>
</evidence>
<dbReference type="InterPro" id="IPR045058">
    <property type="entry name" value="GIMA/IAN/Toc"/>
</dbReference>
<keyword evidence="10" id="KW-0333">Golgi apparatus</keyword>